<dbReference type="RefSeq" id="WP_346759181.1">
    <property type="nucleotide sequence ID" value="NZ_JAUJEB010000004.1"/>
</dbReference>
<dbReference type="Pfam" id="PF24793">
    <property type="entry name" value="GINT1_N"/>
    <property type="match status" value="1"/>
</dbReference>
<dbReference type="InterPro" id="IPR023296">
    <property type="entry name" value="Glyco_hydro_beta-prop_sf"/>
</dbReference>
<evidence type="ECO:0000259" key="1">
    <source>
        <dbReference type="Pfam" id="PF24793"/>
    </source>
</evidence>
<organism evidence="2 3">
    <name type="scientific">Agaribacillus aureus</name>
    <dbReference type="NCBI Taxonomy" id="3051825"/>
    <lineage>
        <taxon>Bacteria</taxon>
        <taxon>Pseudomonadati</taxon>
        <taxon>Bacteroidota</taxon>
        <taxon>Cytophagia</taxon>
        <taxon>Cytophagales</taxon>
        <taxon>Splendidivirgaceae</taxon>
        <taxon>Agaribacillus</taxon>
    </lineage>
</organism>
<dbReference type="SUPFAM" id="SSF53328">
    <property type="entry name" value="Formyltransferase"/>
    <property type="match status" value="1"/>
</dbReference>
<dbReference type="Gene3D" id="3.40.50.170">
    <property type="entry name" value="Formyl transferase, N-terminal domain"/>
    <property type="match status" value="1"/>
</dbReference>
<name>A0ABT8L9C7_9BACT</name>
<reference evidence="2" key="1">
    <citation type="submission" date="2023-06" db="EMBL/GenBank/DDBJ databases">
        <title>Genomic of Agaribacillus aureum.</title>
        <authorList>
            <person name="Wang G."/>
        </authorList>
    </citation>
    <scope>NUCLEOTIDE SEQUENCE</scope>
    <source>
        <strain evidence="2">BMA12</strain>
    </source>
</reference>
<protein>
    <recommendedName>
        <fullName evidence="1">Glucosamine inositolphosphorylceramide transferase 1 N-terminal domain-containing protein</fullName>
    </recommendedName>
</protein>
<sequence>MKKVGILLNSTKCNKYIYQTFKELANSNQIELFVLISKRPPESSKKRLISRLNINNLFKNAGRVLFRLVKSVELKILSGDSQAVREHAKTFSLEEFIKNDIIHLNPKFSPSGLVVRYTEGDIEKIKSLDLDFIIRGSAAGIFKGEILSASKIGLISFHHGDNRWNRGGPAGFWEVYLQRPSTGFIIQLLSEELDGGSVIFRGEVATCKSFTENQIRLFNESNPFMAKIILDYAATDRIPPLQEDTPFGEALLIAPSLGQTIKYAYRTSRICLSKVIDLFIFGKRWRWGVAYVRGSWKTSVLRKGIRIKNPPKRAFSNPFIIKKDGRTVVYVEDYCFRKKKGQITAVEIKDRKNYEILGPVIEESFHLSFPYLFSYENALYMIPETSGTDSIRLYKCLEFPSKWAYQKDILSGVNAAGSMIFNHHDQWWLLTNMTSKNNKDLCSKLYAYHGDNPLSDHWIAHEQNPLVFNSNVARNGGILNLKQDFPVRVRQKQGFDMYGASLTLARITDLTPSAFKEEKIGEVPPKFFPKIHGCHHIDSNNEFTVYDFVKKDRLK</sequence>
<evidence type="ECO:0000313" key="2">
    <source>
        <dbReference type="EMBL" id="MDN5213841.1"/>
    </source>
</evidence>
<evidence type="ECO:0000313" key="3">
    <source>
        <dbReference type="Proteomes" id="UP001172083"/>
    </source>
</evidence>
<proteinExistence type="predicted"/>
<comment type="caution">
    <text evidence="2">The sequence shown here is derived from an EMBL/GenBank/DDBJ whole genome shotgun (WGS) entry which is preliminary data.</text>
</comment>
<feature type="domain" description="Glucosamine inositolphosphorylceramide transferase 1 N-terminal" evidence="1">
    <location>
        <begin position="313"/>
        <end position="520"/>
    </location>
</feature>
<dbReference type="InterPro" id="IPR056442">
    <property type="entry name" value="GINT1_N"/>
</dbReference>
<accession>A0ABT8L9C7</accession>
<keyword evidence="3" id="KW-1185">Reference proteome</keyword>
<dbReference type="InterPro" id="IPR036477">
    <property type="entry name" value="Formyl_transf_N_sf"/>
</dbReference>
<gene>
    <name evidence="2" type="ORF">QQ020_17335</name>
</gene>
<dbReference type="SUPFAM" id="SSF75005">
    <property type="entry name" value="Arabinanase/levansucrase/invertase"/>
    <property type="match status" value="1"/>
</dbReference>
<dbReference type="EMBL" id="JAUJEB010000004">
    <property type="protein sequence ID" value="MDN5213841.1"/>
    <property type="molecule type" value="Genomic_DNA"/>
</dbReference>
<dbReference type="Proteomes" id="UP001172083">
    <property type="component" value="Unassembled WGS sequence"/>
</dbReference>